<accession>A0A0D8XCF9</accession>
<name>A0A0D8XCF9_DICVI</name>
<gene>
    <name evidence="1" type="ORF">DICVIV_13919</name>
</gene>
<proteinExistence type="predicted"/>
<protein>
    <recommendedName>
        <fullName evidence="3">Peptidase aspartic putative domain-containing protein</fullName>
    </recommendedName>
</protein>
<reference evidence="1 2" key="1">
    <citation type="submission" date="2013-11" db="EMBL/GenBank/DDBJ databases">
        <title>Draft genome of the bovine lungworm Dictyocaulus viviparus.</title>
        <authorList>
            <person name="Mitreva M."/>
        </authorList>
    </citation>
    <scope>NUCLEOTIDE SEQUENCE [LARGE SCALE GENOMIC DNA]</scope>
    <source>
        <strain evidence="1 2">HannoverDv2000</strain>
    </source>
</reference>
<organism evidence="1 2">
    <name type="scientific">Dictyocaulus viviparus</name>
    <name type="common">Bovine lungworm</name>
    <dbReference type="NCBI Taxonomy" id="29172"/>
    <lineage>
        <taxon>Eukaryota</taxon>
        <taxon>Metazoa</taxon>
        <taxon>Ecdysozoa</taxon>
        <taxon>Nematoda</taxon>
        <taxon>Chromadorea</taxon>
        <taxon>Rhabditida</taxon>
        <taxon>Rhabditina</taxon>
        <taxon>Rhabditomorpha</taxon>
        <taxon>Strongyloidea</taxon>
        <taxon>Metastrongylidae</taxon>
        <taxon>Dictyocaulus</taxon>
    </lineage>
</organism>
<dbReference type="AlphaFoldDB" id="A0A0D8XCF9"/>
<dbReference type="Proteomes" id="UP000053766">
    <property type="component" value="Unassembled WGS sequence"/>
</dbReference>
<evidence type="ECO:0000313" key="1">
    <source>
        <dbReference type="EMBL" id="KJH40151.1"/>
    </source>
</evidence>
<keyword evidence="2" id="KW-1185">Reference proteome</keyword>
<sequence length="348" mass="40516">MTFLQHNNIDLSIDPEQRYIEPDILLGCSDLFDLMNDNLFPNRKLPSGLKLIYSKLGYLIAGSVHKQKIEPQDSTNRALKITQLSHNSHNSVKEDSDFVIDTIDPSVNYEFTGSHKEEKQQQNKAVWNKFKNTIERRQDGYYVRFPWKNNAHLLPDNKSIALKRLATTVTKLKDNPNMLYKYDEIIKDQLEQGIIEESCEEKELLDWSRHNQLKQAQRTIAYVLRFIKALSHRLNQSLRNRIENSIPEIKLMTNNPYITATEHNLALRVLVRNHQNLYHATIPRNQNHLNLYKDQYGILRCKGRLGKADIPFNTQQPILIANNTKLAKIIIHDNHLPYHCSTGQTMAN</sequence>
<feature type="non-terminal residue" evidence="1">
    <location>
        <position position="348"/>
    </location>
</feature>
<reference evidence="2" key="2">
    <citation type="journal article" date="2016" name="Sci. Rep.">
        <title>Dictyocaulus viviparus genome, variome and transcriptome elucidate lungworm biology and support future intervention.</title>
        <authorList>
            <person name="McNulty S.N."/>
            <person name="Strube C."/>
            <person name="Rosa B.A."/>
            <person name="Martin J.C."/>
            <person name="Tyagi R."/>
            <person name="Choi Y.J."/>
            <person name="Wang Q."/>
            <person name="Hallsworth Pepin K."/>
            <person name="Zhang X."/>
            <person name="Ozersky P."/>
            <person name="Wilson R.K."/>
            <person name="Sternberg P.W."/>
            <person name="Gasser R.B."/>
            <person name="Mitreva M."/>
        </authorList>
    </citation>
    <scope>NUCLEOTIDE SEQUENCE [LARGE SCALE GENOMIC DNA]</scope>
    <source>
        <strain evidence="2">HannoverDv2000</strain>
    </source>
</reference>
<dbReference type="PANTHER" id="PTHR47331:SF5">
    <property type="entry name" value="RIBONUCLEASE H"/>
    <property type="match status" value="1"/>
</dbReference>
<dbReference type="OrthoDB" id="5850742at2759"/>
<evidence type="ECO:0000313" key="2">
    <source>
        <dbReference type="Proteomes" id="UP000053766"/>
    </source>
</evidence>
<dbReference type="PANTHER" id="PTHR47331">
    <property type="entry name" value="PHD-TYPE DOMAIN-CONTAINING PROTEIN"/>
    <property type="match status" value="1"/>
</dbReference>
<dbReference type="STRING" id="29172.A0A0D8XCF9"/>
<dbReference type="EMBL" id="KN717703">
    <property type="protein sequence ID" value="KJH40151.1"/>
    <property type="molecule type" value="Genomic_DNA"/>
</dbReference>
<evidence type="ECO:0008006" key="3">
    <source>
        <dbReference type="Google" id="ProtNLM"/>
    </source>
</evidence>